<dbReference type="InterPro" id="IPR000086">
    <property type="entry name" value="NUDIX_hydrolase_dom"/>
</dbReference>
<evidence type="ECO:0000313" key="3">
    <source>
        <dbReference type="EMBL" id="ASY44425.1"/>
    </source>
</evidence>
<dbReference type="InterPro" id="IPR015797">
    <property type="entry name" value="NUDIX_hydrolase-like_dom_sf"/>
</dbReference>
<dbReference type="EMBL" id="CP022745">
    <property type="protein sequence ID" value="ASY44425.1"/>
    <property type="molecule type" value="Genomic_DNA"/>
</dbReference>
<reference evidence="3 4" key="1">
    <citation type="submission" date="2017-08" db="EMBL/GenBank/DDBJ databases">
        <title>Whole Genome Sequence of Sphingobium hydrophobicum C1: Insights into Adaption to the Electronic-waste Contaminated Sediment.</title>
        <authorList>
            <person name="Song D."/>
            <person name="Chen X."/>
            <person name="Xu M."/>
        </authorList>
    </citation>
    <scope>NUCLEOTIDE SEQUENCE [LARGE SCALE GENOMIC DNA]</scope>
    <source>
        <strain evidence="3 4">C1</strain>
    </source>
</reference>
<dbReference type="PROSITE" id="PS51462">
    <property type="entry name" value="NUDIX"/>
    <property type="match status" value="1"/>
</dbReference>
<dbReference type="RefSeq" id="WP_017183960.1">
    <property type="nucleotide sequence ID" value="NZ_CP022745.1"/>
</dbReference>
<dbReference type="Pfam" id="PF01865">
    <property type="entry name" value="PhoU_div"/>
    <property type="match status" value="1"/>
</dbReference>
<dbReference type="CDD" id="cd04666">
    <property type="entry name" value="NUDIX_DIPP2_like_Nudt4"/>
    <property type="match status" value="1"/>
</dbReference>
<dbReference type="InterPro" id="IPR047198">
    <property type="entry name" value="DDP-like_NUDIX"/>
</dbReference>
<dbReference type="SUPFAM" id="SSF55811">
    <property type="entry name" value="Nudix"/>
    <property type="match status" value="1"/>
</dbReference>
<comment type="similarity">
    <text evidence="1">Belongs to the UPF0111 family.</text>
</comment>
<dbReference type="InterPro" id="IPR038078">
    <property type="entry name" value="PhoU-like_sf"/>
</dbReference>
<dbReference type="Pfam" id="PF00293">
    <property type="entry name" value="NUDIX"/>
    <property type="match status" value="1"/>
</dbReference>
<dbReference type="AlphaFoldDB" id="A0A249MTB5"/>
<dbReference type="KEGG" id="shyd:CJD35_08195"/>
<evidence type="ECO:0000259" key="2">
    <source>
        <dbReference type="PROSITE" id="PS51462"/>
    </source>
</evidence>
<dbReference type="PANTHER" id="PTHR37298:SF1">
    <property type="entry name" value="UPF0111 PROTEIN YKAA"/>
    <property type="match status" value="1"/>
</dbReference>
<evidence type="ECO:0000256" key="1">
    <source>
        <dbReference type="ARBA" id="ARBA00008591"/>
    </source>
</evidence>
<accession>A0A249MTB5</accession>
<dbReference type="InterPro" id="IPR052912">
    <property type="entry name" value="UPF0111_domain"/>
</dbReference>
<protein>
    <submittedName>
        <fullName evidence="3">DUF47 domain-containing protein</fullName>
    </submittedName>
</protein>
<organism evidence="3 4">
    <name type="scientific">Sphingobium xenophagum</name>
    <dbReference type="NCBI Taxonomy" id="121428"/>
    <lineage>
        <taxon>Bacteria</taxon>
        <taxon>Pseudomonadati</taxon>
        <taxon>Pseudomonadota</taxon>
        <taxon>Alphaproteobacteria</taxon>
        <taxon>Sphingomonadales</taxon>
        <taxon>Sphingomonadaceae</taxon>
        <taxon>Sphingobium</taxon>
    </lineage>
</organism>
<proteinExistence type="inferred from homology"/>
<dbReference type="Gene3D" id="1.20.58.220">
    <property type="entry name" value="Phosphate transport system protein phou homolog 2, domain 2"/>
    <property type="match status" value="1"/>
</dbReference>
<dbReference type="GO" id="GO:0016462">
    <property type="term" value="F:pyrophosphatase activity"/>
    <property type="evidence" value="ECO:0007669"/>
    <property type="project" value="InterPro"/>
</dbReference>
<feature type="domain" description="Nudix hydrolase" evidence="2">
    <location>
        <begin position="1"/>
        <end position="132"/>
    </location>
</feature>
<dbReference type="Gene3D" id="3.90.79.10">
    <property type="entry name" value="Nucleoside Triphosphate Pyrophosphohydrolase"/>
    <property type="match status" value="1"/>
</dbReference>
<gene>
    <name evidence="3" type="ORF">CJD35_08195</name>
</gene>
<name>A0A249MTB5_SPHXE</name>
<dbReference type="InterPro" id="IPR018445">
    <property type="entry name" value="Put_Phosphate_transp_reg"/>
</dbReference>
<evidence type="ECO:0000313" key="4">
    <source>
        <dbReference type="Proteomes" id="UP000217141"/>
    </source>
</evidence>
<dbReference type="PANTHER" id="PTHR37298">
    <property type="entry name" value="UPF0111 PROTEIN YKAA"/>
    <property type="match status" value="1"/>
</dbReference>
<dbReference type="Proteomes" id="UP000217141">
    <property type="component" value="Chromosome I"/>
</dbReference>
<sequence length="371" mass="41456">MRQIAALPYTTHADGSMQILLITSRDTRRWVIPKGNRIKGLAGHRAAELEAFEEAGIHGIACPASLGRYSYDKRKRSGAAREATVEVFPLAVTGQLSQWPEQGQRELRWFPVAEAACAVDEPDLQAIIAAFRKPPRDPGRFVRMLLWFKDKQSERTGMLAWFHALMPKQGRFFEQFENHAATLVAGADALARLLKGGPDMDVHIKEISDREHEADDIIRDVLLDVRRIFVTPFDRSAITGLIGVMDDAIDQMNQTAKAIALYEVKAFPSQMQDMSALIVECARLAAEAMPLLRSLNLNATRLHDLTERLVKLEGHADILHEAGLKTLYAAAREGNPMDFVVGREIYSHLEKVTDRFEDVANQISGLVIDHA</sequence>